<evidence type="ECO:0000256" key="4">
    <source>
        <dbReference type="ARBA" id="ARBA00022723"/>
    </source>
</evidence>
<keyword evidence="5" id="KW-0560">Oxidoreductase</keyword>
<evidence type="ECO:0000256" key="7">
    <source>
        <dbReference type="ARBA" id="ARBA00023211"/>
    </source>
</evidence>
<dbReference type="GO" id="GO:0016491">
    <property type="term" value="F:oxidoreductase activity"/>
    <property type="evidence" value="ECO:0007669"/>
    <property type="project" value="UniProtKB-KW"/>
</dbReference>
<comment type="similarity">
    <text evidence="3">Belongs to the isocitrate and isopropylmalate dehydrogenases family.</text>
</comment>
<evidence type="ECO:0000256" key="2">
    <source>
        <dbReference type="ARBA" id="ARBA00001946"/>
    </source>
</evidence>
<keyword evidence="6" id="KW-0520">NAD</keyword>
<dbReference type="Proteomes" id="UP000053841">
    <property type="component" value="Unassembled WGS sequence"/>
</dbReference>
<dbReference type="PANTHER" id="PTHR43275">
    <property type="entry name" value="D-MALATE DEHYDROGENASE [DECARBOXYLATING]"/>
    <property type="match status" value="1"/>
</dbReference>
<dbReference type="GO" id="GO:0046872">
    <property type="term" value="F:metal ion binding"/>
    <property type="evidence" value="ECO:0007669"/>
    <property type="project" value="UniProtKB-KW"/>
</dbReference>
<dbReference type="Pfam" id="PF00180">
    <property type="entry name" value="Iso_dh"/>
    <property type="match status" value="1"/>
</dbReference>
<evidence type="ECO:0000256" key="3">
    <source>
        <dbReference type="ARBA" id="ARBA00007769"/>
    </source>
</evidence>
<dbReference type="SUPFAM" id="SSF53659">
    <property type="entry name" value="Isocitrate/Isopropylmalate dehydrogenase-like"/>
    <property type="match status" value="1"/>
</dbReference>
<dbReference type="InterPro" id="IPR050501">
    <property type="entry name" value="ICDH/IPMDH"/>
</dbReference>
<evidence type="ECO:0000256" key="1">
    <source>
        <dbReference type="ARBA" id="ARBA00001936"/>
    </source>
</evidence>
<evidence type="ECO:0000313" key="10">
    <source>
        <dbReference type="Proteomes" id="UP000053841"/>
    </source>
</evidence>
<comment type="cofactor">
    <cofactor evidence="2">
        <name>Mg(2+)</name>
        <dbReference type="ChEBI" id="CHEBI:18420"/>
    </cofactor>
</comment>
<keyword evidence="10" id="KW-1185">Reference proteome</keyword>
<evidence type="ECO:0000256" key="6">
    <source>
        <dbReference type="ARBA" id="ARBA00023027"/>
    </source>
</evidence>
<name>W6YFM4_COCC2</name>
<dbReference type="RefSeq" id="XP_007709238.1">
    <property type="nucleotide sequence ID" value="XM_007711048.1"/>
</dbReference>
<keyword evidence="4" id="KW-0479">Metal-binding</keyword>
<sequence length="366" mass="39884">MVSYIHAAAVIYRIACIPGDGIGPEVLEAGVRVLNTLSSTLGTFEFHFTTFDWGATRLLNEGECMPSNGPDELKYYDAIYFGAVGGDGVPDEIILASLIQPIRKSLNHHVNVRPKRILPGITSPLVGCTPIDLDWIIIRENSEGDYSTQGGVIHENGPHAVATEVSIFTRAGTERVMRYAFEIARSRPRKRLTMVAKMNVHNHGMALWDKVFDEVAKEYEDVRADTMLVEHMPTHMTLHPSSFDTIVATTLHADILSNLADALSGSNGITTSCSLDPSRKNPSLFAPNHGYEPGNARSGVANPIGAFWSAAEMVRWVGEDKAANILIKAIENVTGRGIKTRNLCGNDTTESVTAAVCDEVERLLKA</sequence>
<accession>W6YFM4</accession>
<reference evidence="9 10" key="1">
    <citation type="journal article" date="2013" name="PLoS Genet.">
        <title>Comparative genome structure, secondary metabolite, and effector coding capacity across Cochliobolus pathogens.</title>
        <authorList>
            <person name="Condon B.J."/>
            <person name="Leng Y."/>
            <person name="Wu D."/>
            <person name="Bushley K.E."/>
            <person name="Ohm R.A."/>
            <person name="Otillar R."/>
            <person name="Martin J."/>
            <person name="Schackwitz W."/>
            <person name="Grimwood J."/>
            <person name="MohdZainudin N."/>
            <person name="Xue C."/>
            <person name="Wang R."/>
            <person name="Manning V.A."/>
            <person name="Dhillon B."/>
            <person name="Tu Z.J."/>
            <person name="Steffenson B.J."/>
            <person name="Salamov A."/>
            <person name="Sun H."/>
            <person name="Lowry S."/>
            <person name="LaButti K."/>
            <person name="Han J."/>
            <person name="Copeland A."/>
            <person name="Lindquist E."/>
            <person name="Barry K."/>
            <person name="Schmutz J."/>
            <person name="Baker S.E."/>
            <person name="Ciuffetti L.M."/>
            <person name="Grigoriev I.V."/>
            <person name="Zhong S."/>
            <person name="Turgeon B.G."/>
        </authorList>
    </citation>
    <scope>NUCLEOTIDE SEQUENCE [LARGE SCALE GENOMIC DNA]</scope>
    <source>
        <strain evidence="9 10">26-R-13</strain>
    </source>
</reference>
<evidence type="ECO:0000313" key="9">
    <source>
        <dbReference type="EMBL" id="EUC36448.1"/>
    </source>
</evidence>
<proteinExistence type="inferred from homology"/>
<dbReference type="InterPro" id="IPR024084">
    <property type="entry name" value="IsoPropMal-DH-like_dom"/>
</dbReference>
<dbReference type="PANTHER" id="PTHR43275:SF1">
    <property type="entry name" value="D-MALATE DEHYDROGENASE [DECARBOXYLATING]"/>
    <property type="match status" value="1"/>
</dbReference>
<dbReference type="Gene3D" id="3.40.718.10">
    <property type="entry name" value="Isopropylmalate Dehydrogenase"/>
    <property type="match status" value="1"/>
</dbReference>
<protein>
    <recommendedName>
        <fullName evidence="8">Isopropylmalate dehydrogenase-like domain-containing protein</fullName>
    </recommendedName>
</protein>
<dbReference type="AlphaFoldDB" id="W6YFM4"/>
<dbReference type="KEGG" id="bze:COCCADRAFT_88235"/>
<dbReference type="OrthoDB" id="10261637at2759"/>
<dbReference type="HOGENOM" id="CLU_031953_0_1_1"/>
<dbReference type="GeneID" id="19152521"/>
<dbReference type="STRING" id="930089.W6YFM4"/>
<evidence type="ECO:0000259" key="8">
    <source>
        <dbReference type="SMART" id="SM01329"/>
    </source>
</evidence>
<evidence type="ECO:0000256" key="5">
    <source>
        <dbReference type="ARBA" id="ARBA00023002"/>
    </source>
</evidence>
<keyword evidence="7" id="KW-0464">Manganese</keyword>
<dbReference type="eggNOG" id="KOG0786">
    <property type="taxonomic scope" value="Eukaryota"/>
</dbReference>
<dbReference type="EMBL" id="KI964561">
    <property type="protein sequence ID" value="EUC36448.1"/>
    <property type="molecule type" value="Genomic_DNA"/>
</dbReference>
<dbReference type="SMART" id="SM01329">
    <property type="entry name" value="Iso_dh"/>
    <property type="match status" value="1"/>
</dbReference>
<comment type="cofactor">
    <cofactor evidence="1">
        <name>Mn(2+)</name>
        <dbReference type="ChEBI" id="CHEBI:29035"/>
    </cofactor>
</comment>
<feature type="domain" description="Isopropylmalate dehydrogenase-like" evidence="8">
    <location>
        <begin position="13"/>
        <end position="356"/>
    </location>
</feature>
<gene>
    <name evidence="9" type="ORF">COCCADRAFT_88235</name>
</gene>
<organism evidence="9 10">
    <name type="scientific">Cochliobolus carbonum (strain 26-R-13)</name>
    <name type="common">Maize leaf spot fungus</name>
    <name type="synonym">Bipolaris zeicola</name>
    <dbReference type="NCBI Taxonomy" id="930089"/>
    <lineage>
        <taxon>Eukaryota</taxon>
        <taxon>Fungi</taxon>
        <taxon>Dikarya</taxon>
        <taxon>Ascomycota</taxon>
        <taxon>Pezizomycotina</taxon>
        <taxon>Dothideomycetes</taxon>
        <taxon>Pleosporomycetidae</taxon>
        <taxon>Pleosporales</taxon>
        <taxon>Pleosporineae</taxon>
        <taxon>Pleosporaceae</taxon>
        <taxon>Bipolaris</taxon>
    </lineage>
</organism>